<dbReference type="Pfam" id="PF09312">
    <property type="entry name" value="SurA_N"/>
    <property type="match status" value="1"/>
</dbReference>
<keyword evidence="5" id="KW-0143">Chaperone</keyword>
<dbReference type="Gene3D" id="1.10.4030.10">
    <property type="entry name" value="Porin chaperone SurA, peptide-binding domain"/>
    <property type="match status" value="1"/>
</dbReference>
<gene>
    <name evidence="12" type="ORF">GGR38_003861</name>
</gene>
<dbReference type="PANTHER" id="PTHR47637:SF1">
    <property type="entry name" value="CHAPERONE SURA"/>
    <property type="match status" value="1"/>
</dbReference>
<dbReference type="InterPro" id="IPR050280">
    <property type="entry name" value="OMP_Chaperone_SurA"/>
</dbReference>
<evidence type="ECO:0000256" key="4">
    <source>
        <dbReference type="ARBA" id="ARBA00023110"/>
    </source>
</evidence>
<dbReference type="Pfam" id="PF00639">
    <property type="entry name" value="Rotamase"/>
    <property type="match status" value="1"/>
</dbReference>
<evidence type="ECO:0000256" key="5">
    <source>
        <dbReference type="ARBA" id="ARBA00023186"/>
    </source>
</evidence>
<dbReference type="Proteomes" id="UP000548867">
    <property type="component" value="Unassembled WGS sequence"/>
</dbReference>
<dbReference type="Gene3D" id="3.10.50.40">
    <property type="match status" value="1"/>
</dbReference>
<feature type="region of interest" description="Disordered" evidence="10">
    <location>
        <begin position="63"/>
        <end position="88"/>
    </location>
</feature>
<evidence type="ECO:0000256" key="7">
    <source>
        <dbReference type="ARBA" id="ARBA00030642"/>
    </source>
</evidence>
<feature type="domain" description="PpiC" evidence="11">
    <location>
        <begin position="251"/>
        <end position="348"/>
    </location>
</feature>
<dbReference type="AlphaFoldDB" id="A0A7W6CI33"/>
<evidence type="ECO:0000256" key="1">
    <source>
        <dbReference type="ARBA" id="ARBA00018370"/>
    </source>
</evidence>
<evidence type="ECO:0000256" key="8">
    <source>
        <dbReference type="ARBA" id="ARBA00031484"/>
    </source>
</evidence>
<dbReference type="PROSITE" id="PS50198">
    <property type="entry name" value="PPIC_PPIASE_2"/>
    <property type="match status" value="1"/>
</dbReference>
<dbReference type="RefSeq" id="WP_246405029.1">
    <property type="nucleotide sequence ID" value="NZ_JACIDX010000017.1"/>
</dbReference>
<evidence type="ECO:0000256" key="6">
    <source>
        <dbReference type="ARBA" id="ARBA00023235"/>
    </source>
</evidence>
<dbReference type="SUPFAM" id="SSF54534">
    <property type="entry name" value="FKBP-like"/>
    <property type="match status" value="2"/>
</dbReference>
<feature type="compositionally biased region" description="Low complexity" evidence="10">
    <location>
        <begin position="63"/>
        <end position="86"/>
    </location>
</feature>
<keyword evidence="13" id="KW-1185">Reference proteome</keyword>
<evidence type="ECO:0000313" key="12">
    <source>
        <dbReference type="EMBL" id="MBB3956894.1"/>
    </source>
</evidence>
<dbReference type="InterPro" id="IPR046357">
    <property type="entry name" value="PPIase_dom_sf"/>
</dbReference>
<dbReference type="InterPro" id="IPR000297">
    <property type="entry name" value="PPIase_PpiC"/>
</dbReference>
<evidence type="ECO:0000256" key="2">
    <source>
        <dbReference type="ARBA" id="ARBA00022729"/>
    </source>
</evidence>
<proteinExistence type="predicted"/>
<evidence type="ECO:0000256" key="10">
    <source>
        <dbReference type="SAM" id="MobiDB-lite"/>
    </source>
</evidence>
<dbReference type="GO" id="GO:0003755">
    <property type="term" value="F:peptidyl-prolyl cis-trans isomerase activity"/>
    <property type="evidence" value="ECO:0007669"/>
    <property type="project" value="UniProtKB-KW"/>
</dbReference>
<dbReference type="SUPFAM" id="SSF109998">
    <property type="entry name" value="Triger factor/SurA peptide-binding domain-like"/>
    <property type="match status" value="1"/>
</dbReference>
<dbReference type="EMBL" id="JACIDX010000017">
    <property type="protein sequence ID" value="MBB3956894.1"/>
    <property type="molecule type" value="Genomic_DNA"/>
</dbReference>
<evidence type="ECO:0000259" key="11">
    <source>
        <dbReference type="PROSITE" id="PS50198"/>
    </source>
</evidence>
<organism evidence="12 13">
    <name type="scientific">Novosphingobium sediminicola</name>
    <dbReference type="NCBI Taxonomy" id="563162"/>
    <lineage>
        <taxon>Bacteria</taxon>
        <taxon>Pseudomonadati</taxon>
        <taxon>Pseudomonadota</taxon>
        <taxon>Alphaproteobacteria</taxon>
        <taxon>Sphingomonadales</taxon>
        <taxon>Sphingomonadaceae</taxon>
        <taxon>Novosphingobium</taxon>
    </lineage>
</organism>
<protein>
    <recommendedName>
        <fullName evidence="1">Parvulin-like PPIase</fullName>
    </recommendedName>
    <alternativeName>
        <fullName evidence="7">Peptidyl-prolyl cis-trans isomerase plp</fullName>
    </alternativeName>
    <alternativeName>
        <fullName evidence="8">Rotamase plp</fullName>
    </alternativeName>
</protein>
<keyword evidence="4 9" id="KW-0697">Rotamase</keyword>
<dbReference type="InterPro" id="IPR027304">
    <property type="entry name" value="Trigger_fact/SurA_dom_sf"/>
</dbReference>
<dbReference type="PANTHER" id="PTHR47637">
    <property type="entry name" value="CHAPERONE SURA"/>
    <property type="match status" value="1"/>
</dbReference>
<evidence type="ECO:0000313" key="13">
    <source>
        <dbReference type="Proteomes" id="UP000548867"/>
    </source>
</evidence>
<keyword evidence="6 9" id="KW-0413">Isomerase</keyword>
<evidence type="ECO:0000256" key="9">
    <source>
        <dbReference type="PROSITE-ProRule" id="PRU00278"/>
    </source>
</evidence>
<comment type="caution">
    <text evidence="12">The sequence shown here is derived from an EMBL/GenBank/DDBJ whole genome shotgun (WGS) entry which is preliminary data.</text>
</comment>
<name>A0A7W6CI33_9SPHN</name>
<keyword evidence="2" id="KW-0732">Signal</keyword>
<reference evidence="12 13" key="1">
    <citation type="submission" date="2020-08" db="EMBL/GenBank/DDBJ databases">
        <title>Genomic Encyclopedia of Type Strains, Phase IV (KMG-IV): sequencing the most valuable type-strain genomes for metagenomic binning, comparative biology and taxonomic classification.</title>
        <authorList>
            <person name="Goeker M."/>
        </authorList>
    </citation>
    <scope>NUCLEOTIDE SEQUENCE [LARGE SCALE GENOMIC DNA]</scope>
    <source>
        <strain evidence="12 13">DSM 27057</strain>
    </source>
</reference>
<keyword evidence="3" id="KW-0574">Periplasm</keyword>
<accession>A0A7W6CI33</accession>
<dbReference type="InterPro" id="IPR015391">
    <property type="entry name" value="SurA_N"/>
</dbReference>
<sequence length="500" mass="53746">MVQMQGDKNRIERKIMVVTKKAGSGSAVARARTAARMGALVGLSLALAAQGFAQAPARTKAPAAAAKTPAAKAPAAKPAEAAAPTASDPFGIGQNVTMLGKDNPNLRRATAIVNGDIITGTDVNQRLALILAANGGKVAPEEVERLRAQVLRNLIDETLQIQESKNADIKIDEGEVDGTYARVAQENFKQEPAALDAYLARIGSSPNSLKRQIRGEMAWNRVLRRNVQPFVNVSQQEVKELLERMKASKGTEEYRLGEIYLSATPDSRGIVAENAQRIMSQLKEGGSFAAYARQYSEASTKAVGGDLGWIRLAQLPTELAASAREMQTGQLVGPIEMRGGFSILYLIDKRQVLTADPRDAVLALKQITLALPANIAEAEANKKIDEFSTAIKSAKGCGGVDAVAGKLGAQVVANDQIRARDLPAPLQQSLLALSLGETTPPFGSVQEGIRMLMLCGRDDPKAASGPSFEELMSQMEEDRVNKRAQMYMRDLRRDAIIEYN</sequence>
<evidence type="ECO:0000256" key="3">
    <source>
        <dbReference type="ARBA" id="ARBA00022764"/>
    </source>
</evidence>